<comment type="caution">
    <text evidence="2">The sequence shown here is derived from an EMBL/GenBank/DDBJ whole genome shotgun (WGS) entry which is preliminary data.</text>
</comment>
<keyword evidence="2" id="KW-0966">Cell projection</keyword>
<keyword evidence="2" id="KW-0282">Flagellum</keyword>
<evidence type="ECO:0000313" key="2">
    <source>
        <dbReference type="EMBL" id="MCK1788374.1"/>
    </source>
</evidence>
<dbReference type="EMBL" id="JAKNRV010000602">
    <property type="protein sequence ID" value="MCK1788374.1"/>
    <property type="molecule type" value="Genomic_DNA"/>
</dbReference>
<evidence type="ECO:0000256" key="1">
    <source>
        <dbReference type="SAM" id="MobiDB-lite"/>
    </source>
</evidence>
<feature type="non-terminal residue" evidence="2">
    <location>
        <position position="1"/>
    </location>
</feature>
<gene>
    <name evidence="2" type="ORF">L9Z73_29910</name>
</gene>
<evidence type="ECO:0000313" key="3">
    <source>
        <dbReference type="Proteomes" id="UP001317085"/>
    </source>
</evidence>
<sequence>ALVPASTGTSVVVAGQDNTPHTLPRKSAVYEQNMQSLQQIAAEDPRLVAMIVRGWMKKND</sequence>
<proteinExistence type="predicted"/>
<keyword evidence="2" id="KW-0969">Cilium</keyword>
<name>A0ABT0ERM2_9PSED</name>
<keyword evidence="3" id="KW-1185">Reference proteome</keyword>
<reference evidence="2 3" key="1">
    <citation type="submission" date="2022-02" db="EMBL/GenBank/DDBJ databases">
        <title>Comparative genomics of the first Antarctic Pseudomonas spp. capable of biotransforming 2,4,6-Trinitrotoluene.</title>
        <authorList>
            <person name="Cabrera M.A."/>
            <person name="Marquez S.L."/>
            <person name="Perez-Donoso J.M."/>
        </authorList>
    </citation>
    <scope>NUCLEOTIDE SEQUENCE [LARGE SCALE GENOMIC DNA]</scope>
    <source>
        <strain evidence="2 3">TNT11</strain>
    </source>
</reference>
<protein>
    <submittedName>
        <fullName evidence="2">Flagellar basal body M-ring protein FliF</fullName>
    </submittedName>
</protein>
<feature type="region of interest" description="Disordered" evidence="1">
    <location>
        <begin position="1"/>
        <end position="20"/>
    </location>
</feature>
<accession>A0ABT0ERM2</accession>
<dbReference type="Proteomes" id="UP001317085">
    <property type="component" value="Unassembled WGS sequence"/>
</dbReference>
<organism evidence="2 3">
    <name type="scientific">Pseudomonas emilianonis</name>
    <dbReference type="NCBI Taxonomy" id="2915812"/>
    <lineage>
        <taxon>Bacteria</taxon>
        <taxon>Pseudomonadati</taxon>
        <taxon>Pseudomonadota</taxon>
        <taxon>Gammaproteobacteria</taxon>
        <taxon>Pseudomonadales</taxon>
        <taxon>Pseudomonadaceae</taxon>
        <taxon>Pseudomonas</taxon>
    </lineage>
</organism>